<accession>A0ACA9SUX8</accession>
<organism evidence="1 2">
    <name type="scientific">Racocetra persica</name>
    <dbReference type="NCBI Taxonomy" id="160502"/>
    <lineage>
        <taxon>Eukaryota</taxon>
        <taxon>Fungi</taxon>
        <taxon>Fungi incertae sedis</taxon>
        <taxon>Mucoromycota</taxon>
        <taxon>Glomeromycotina</taxon>
        <taxon>Glomeromycetes</taxon>
        <taxon>Diversisporales</taxon>
        <taxon>Gigasporaceae</taxon>
        <taxon>Racocetra</taxon>
    </lineage>
</organism>
<evidence type="ECO:0000313" key="2">
    <source>
        <dbReference type="Proteomes" id="UP000789920"/>
    </source>
</evidence>
<comment type="caution">
    <text evidence="1">The sequence shown here is derived from an EMBL/GenBank/DDBJ whole genome shotgun (WGS) entry which is preliminary data.</text>
</comment>
<gene>
    <name evidence="1" type="ORF">RPERSI_LOCUS35692</name>
</gene>
<feature type="non-terminal residue" evidence="1">
    <location>
        <position position="1"/>
    </location>
</feature>
<proteinExistence type="predicted"/>
<reference evidence="1" key="1">
    <citation type="submission" date="2021-06" db="EMBL/GenBank/DDBJ databases">
        <authorList>
            <person name="Kallberg Y."/>
            <person name="Tangrot J."/>
            <person name="Rosling A."/>
        </authorList>
    </citation>
    <scope>NUCLEOTIDE SEQUENCE</scope>
    <source>
        <strain evidence="1">MA461A</strain>
    </source>
</reference>
<dbReference type="Proteomes" id="UP000789920">
    <property type="component" value="Unassembled WGS sequence"/>
</dbReference>
<protein>
    <submittedName>
        <fullName evidence="1">31055_t:CDS:1</fullName>
    </submittedName>
</protein>
<keyword evidence="2" id="KW-1185">Reference proteome</keyword>
<sequence length="45" mass="5170">SLRSLVNNCKDKKMKVQESEKFVVNPFYCGANEGVISCSWYNCSY</sequence>
<dbReference type="EMBL" id="CAJVQC010166613">
    <property type="protein sequence ID" value="CAG8849632.1"/>
    <property type="molecule type" value="Genomic_DNA"/>
</dbReference>
<name>A0ACA9SUX8_9GLOM</name>
<evidence type="ECO:0000313" key="1">
    <source>
        <dbReference type="EMBL" id="CAG8849632.1"/>
    </source>
</evidence>